<dbReference type="Proteomes" id="UP000663838">
    <property type="component" value="Unassembled WGS sequence"/>
</dbReference>
<accession>A0A820PTG3</accession>
<feature type="signal peptide" evidence="1">
    <location>
        <begin position="1"/>
        <end position="24"/>
    </location>
</feature>
<dbReference type="EMBL" id="CAJOBO010001814">
    <property type="protein sequence ID" value="CAF4411211.1"/>
    <property type="molecule type" value="Genomic_DNA"/>
</dbReference>
<keyword evidence="1" id="KW-0732">Signal</keyword>
<protein>
    <submittedName>
        <fullName evidence="2">Uncharacterized protein</fullName>
    </submittedName>
</protein>
<proteinExistence type="predicted"/>
<organism evidence="2 4">
    <name type="scientific">Rotaria socialis</name>
    <dbReference type="NCBI Taxonomy" id="392032"/>
    <lineage>
        <taxon>Eukaryota</taxon>
        <taxon>Metazoa</taxon>
        <taxon>Spiralia</taxon>
        <taxon>Gnathifera</taxon>
        <taxon>Rotifera</taxon>
        <taxon>Eurotatoria</taxon>
        <taxon>Bdelloidea</taxon>
        <taxon>Philodinida</taxon>
        <taxon>Philodinidae</taxon>
        <taxon>Rotaria</taxon>
    </lineage>
</organism>
<dbReference type="AlphaFoldDB" id="A0A820PTG3"/>
<evidence type="ECO:0000313" key="4">
    <source>
        <dbReference type="Proteomes" id="UP000663851"/>
    </source>
</evidence>
<evidence type="ECO:0000313" key="2">
    <source>
        <dbReference type="EMBL" id="CAF4411211.1"/>
    </source>
</evidence>
<reference evidence="2" key="1">
    <citation type="submission" date="2021-02" db="EMBL/GenBank/DDBJ databases">
        <authorList>
            <person name="Nowell W R."/>
        </authorList>
    </citation>
    <scope>NUCLEOTIDE SEQUENCE</scope>
</reference>
<feature type="chain" id="PRO_5036416422" evidence="1">
    <location>
        <begin position="25"/>
        <end position="155"/>
    </location>
</feature>
<name>A0A820PTG3_9BILA</name>
<sequence length="155" mass="17385">MQTIMLSSRVTLVLFLTLLTVISTAPIVDSELVTNELITESTNTTITESFAYEDDKYVTVEQSHETEEQDIQSTPVNYEEETTCISENPTTDLIVVNINEASANIDNVINATGHILIDIETDLTTSAITEKLKFTQSTTIDDEQIQYSIMQHYQN</sequence>
<evidence type="ECO:0000256" key="1">
    <source>
        <dbReference type="SAM" id="SignalP"/>
    </source>
</evidence>
<dbReference type="EMBL" id="CAJOBS010000568">
    <property type="protein sequence ID" value="CAF4603566.1"/>
    <property type="molecule type" value="Genomic_DNA"/>
</dbReference>
<evidence type="ECO:0000313" key="3">
    <source>
        <dbReference type="EMBL" id="CAF4603566.1"/>
    </source>
</evidence>
<gene>
    <name evidence="2" type="ORF">HFQ381_LOCUS20827</name>
    <name evidence="3" type="ORF">TOA249_LOCUS10780</name>
</gene>
<comment type="caution">
    <text evidence="2">The sequence shown here is derived from an EMBL/GenBank/DDBJ whole genome shotgun (WGS) entry which is preliminary data.</text>
</comment>
<dbReference type="Proteomes" id="UP000663851">
    <property type="component" value="Unassembled WGS sequence"/>
</dbReference>